<feature type="transmembrane region" description="Helical" evidence="1">
    <location>
        <begin position="145"/>
        <end position="164"/>
    </location>
</feature>
<feature type="transmembrane region" description="Helical" evidence="1">
    <location>
        <begin position="176"/>
        <end position="197"/>
    </location>
</feature>
<keyword evidence="1" id="KW-1133">Transmembrane helix</keyword>
<evidence type="ECO:0000313" key="2">
    <source>
        <dbReference type="EMBL" id="UEX90010.1"/>
    </source>
</evidence>
<dbReference type="EMBL" id="CP086654">
    <property type="protein sequence ID" value="UEX90010.1"/>
    <property type="molecule type" value="Genomic_DNA"/>
</dbReference>
<evidence type="ECO:0000313" key="3">
    <source>
        <dbReference type="Proteomes" id="UP001197626"/>
    </source>
</evidence>
<evidence type="ECO:0000256" key="1">
    <source>
        <dbReference type="SAM" id="Phobius"/>
    </source>
</evidence>
<keyword evidence="1" id="KW-0812">Transmembrane</keyword>
<dbReference type="RefSeq" id="WP_274704563.1">
    <property type="nucleotide sequence ID" value="NZ_CP086654.1"/>
</dbReference>
<gene>
    <name evidence="2" type="ORF">LN051_10820</name>
</gene>
<reference evidence="2 3" key="1">
    <citation type="journal article" date="2022" name="Pathogens">
        <title>Staphylococcus ratti sp. nov. Isolated from a Lab Rat.</title>
        <authorList>
            <person name="Kovarovic V."/>
            <person name="Sedlacek I."/>
            <person name="Petras P."/>
            <person name="Kralova S."/>
            <person name="Maslanova I."/>
            <person name="Svec P."/>
            <person name="Neumann-Schaal M."/>
            <person name="Botka T."/>
            <person name="Gelbicova T."/>
            <person name="Stankova E."/>
            <person name="Doskar J."/>
            <person name="Pantucek R."/>
        </authorList>
    </citation>
    <scope>NUCLEOTIDE SEQUENCE [LARGE SCALE GENOMIC DNA]</scope>
    <source>
        <strain evidence="2 3">CCM 9025</strain>
    </source>
</reference>
<proteinExistence type="predicted"/>
<dbReference type="InterPro" id="IPR031690">
    <property type="entry name" value="DUF5079"/>
</dbReference>
<dbReference type="Pfam" id="PF16882">
    <property type="entry name" value="DUF5079"/>
    <property type="match status" value="1"/>
</dbReference>
<feature type="transmembrane region" description="Helical" evidence="1">
    <location>
        <begin position="12"/>
        <end position="36"/>
    </location>
</feature>
<organism evidence="2 3">
    <name type="scientific">Staphylococcus ratti</name>
    <dbReference type="NCBI Taxonomy" id="2892440"/>
    <lineage>
        <taxon>Bacteria</taxon>
        <taxon>Bacillati</taxon>
        <taxon>Bacillota</taxon>
        <taxon>Bacilli</taxon>
        <taxon>Bacillales</taxon>
        <taxon>Staphylococcaceae</taxon>
        <taxon>Staphylococcus</taxon>
    </lineage>
</organism>
<keyword evidence="1" id="KW-0472">Membrane</keyword>
<feature type="transmembrane region" description="Helical" evidence="1">
    <location>
        <begin position="112"/>
        <end position="133"/>
    </location>
</feature>
<name>A0ABY3PCE9_9STAP</name>
<feature type="transmembrane region" description="Helical" evidence="1">
    <location>
        <begin position="42"/>
        <end position="60"/>
    </location>
</feature>
<protein>
    <submittedName>
        <fullName evidence="2">DUF5079 family protein</fullName>
    </submittedName>
</protein>
<keyword evidence="3" id="KW-1185">Reference proteome</keyword>
<sequence length="225" mass="25590">MLETYITNLKKSYLKPFVIFLMIFIIFLNGLGLIATQAWAEVPIIIYIVLAIWFVSCLVIMKQDSFNNIKVDKSSALRYLVVNVFVGYIQLVAISAGYVIGNAYMHWNVISYWLEMQVAIFMSLLGLVIFSLNEFHIAVKSAKRWLNMIAVLLKLGSFGVLIYLNFTAPRAGDENMFIWLSALFIIGIDGLLVRSFFNYALYVRTLSGELKVPDIEASNEDELVE</sequence>
<accession>A0ABY3PCE9</accession>
<feature type="transmembrane region" description="Helical" evidence="1">
    <location>
        <begin position="80"/>
        <end position="100"/>
    </location>
</feature>
<dbReference type="Proteomes" id="UP001197626">
    <property type="component" value="Chromosome"/>
</dbReference>